<evidence type="ECO:0000259" key="8">
    <source>
        <dbReference type="Pfam" id="PF01288"/>
    </source>
</evidence>
<dbReference type="EMBL" id="VKGK01000032">
    <property type="protein sequence ID" value="TRY12489.1"/>
    <property type="molecule type" value="Genomic_DNA"/>
</dbReference>
<evidence type="ECO:0000313" key="10">
    <source>
        <dbReference type="Proteomes" id="UP000318126"/>
    </source>
</evidence>
<dbReference type="NCBIfam" id="TIGR01498">
    <property type="entry name" value="folK"/>
    <property type="match status" value="1"/>
</dbReference>
<organism evidence="9 10">
    <name type="scientific">Shewanella hanedai</name>
    <name type="common">Alteromonas hanedai</name>
    <dbReference type="NCBI Taxonomy" id="25"/>
    <lineage>
        <taxon>Bacteria</taxon>
        <taxon>Pseudomonadati</taxon>
        <taxon>Pseudomonadota</taxon>
        <taxon>Gammaproteobacteria</taxon>
        <taxon>Alteromonadales</taxon>
        <taxon>Shewanellaceae</taxon>
        <taxon>Shewanella</taxon>
    </lineage>
</organism>
<dbReference type="UniPathway" id="UPA00077">
    <property type="reaction ID" value="UER00155"/>
</dbReference>
<dbReference type="Proteomes" id="UP000318126">
    <property type="component" value="Unassembled WGS sequence"/>
</dbReference>
<evidence type="ECO:0000256" key="3">
    <source>
        <dbReference type="ARBA" id="ARBA00022679"/>
    </source>
</evidence>
<dbReference type="RefSeq" id="WP_144041998.1">
    <property type="nucleotide sequence ID" value="NZ_BMPL01000031.1"/>
</dbReference>
<dbReference type="AlphaFoldDB" id="A0A553JJ54"/>
<dbReference type="SUPFAM" id="SSF55083">
    <property type="entry name" value="6-hydroxymethyl-7,8-dihydropterin pyrophosphokinase, HPPK"/>
    <property type="match status" value="1"/>
</dbReference>
<keyword evidence="7" id="KW-0289">Folate biosynthesis</keyword>
<comment type="caution">
    <text evidence="9">The sequence shown here is derived from an EMBL/GenBank/DDBJ whole genome shotgun (WGS) entry which is preliminary data.</text>
</comment>
<dbReference type="GO" id="GO:0003848">
    <property type="term" value="F:2-amino-4-hydroxy-6-hydroxymethyldihydropteridine diphosphokinase activity"/>
    <property type="evidence" value="ECO:0007669"/>
    <property type="project" value="UniProtKB-EC"/>
</dbReference>
<evidence type="ECO:0000256" key="4">
    <source>
        <dbReference type="ARBA" id="ARBA00022741"/>
    </source>
</evidence>
<evidence type="ECO:0000256" key="6">
    <source>
        <dbReference type="ARBA" id="ARBA00022840"/>
    </source>
</evidence>
<evidence type="ECO:0000256" key="1">
    <source>
        <dbReference type="ARBA" id="ARBA00005051"/>
    </source>
</evidence>
<evidence type="ECO:0000256" key="2">
    <source>
        <dbReference type="ARBA" id="ARBA00013253"/>
    </source>
</evidence>
<keyword evidence="10" id="KW-1185">Reference proteome</keyword>
<dbReference type="Gene3D" id="3.30.70.560">
    <property type="entry name" value="7,8-Dihydro-6-hydroxymethylpterin-pyrophosphokinase HPPK"/>
    <property type="match status" value="1"/>
</dbReference>
<proteinExistence type="predicted"/>
<comment type="pathway">
    <text evidence="1">Cofactor biosynthesis; tetrahydrofolate biosynthesis; 2-amino-4-hydroxy-6-hydroxymethyl-7,8-dihydropteridine diphosphate from 7,8-dihydroneopterin triphosphate: step 4/4.</text>
</comment>
<evidence type="ECO:0000256" key="5">
    <source>
        <dbReference type="ARBA" id="ARBA00022777"/>
    </source>
</evidence>
<dbReference type="OrthoDB" id="9790168at2"/>
<name>A0A553JJ54_SHEHA</name>
<protein>
    <recommendedName>
        <fullName evidence="2">2-amino-4-hydroxy-6-hydroxymethyldihydropteridine diphosphokinase</fullName>
        <ecNumber evidence="2">2.7.6.3</ecNumber>
    </recommendedName>
</protein>
<dbReference type="Pfam" id="PF01288">
    <property type="entry name" value="HPPK"/>
    <property type="match status" value="1"/>
</dbReference>
<keyword evidence="6" id="KW-0067">ATP-binding</keyword>
<accession>A0A553JJ54</accession>
<reference evidence="10" key="1">
    <citation type="submission" date="2019-07" db="EMBL/GenBank/DDBJ databases">
        <title>Shewanella sp. YLB-08 draft genomic sequence.</title>
        <authorList>
            <person name="Yu L."/>
        </authorList>
    </citation>
    <scope>NUCLEOTIDE SEQUENCE [LARGE SCALE GENOMIC DNA]</scope>
    <source>
        <strain evidence="10">JCM 20706</strain>
    </source>
</reference>
<dbReference type="GO" id="GO:0005524">
    <property type="term" value="F:ATP binding"/>
    <property type="evidence" value="ECO:0007669"/>
    <property type="project" value="UniProtKB-KW"/>
</dbReference>
<dbReference type="GO" id="GO:0046654">
    <property type="term" value="P:tetrahydrofolate biosynthetic process"/>
    <property type="evidence" value="ECO:0007669"/>
    <property type="project" value="UniProtKB-UniPathway"/>
</dbReference>
<dbReference type="PANTHER" id="PTHR43071:SF2">
    <property type="entry name" value="2-AMINO-4-HYDROXY-6-HYDROXYMETHYLDIHYDROPTERIDINE PYROPHOSPHOKINASE"/>
    <property type="match status" value="1"/>
</dbReference>
<keyword evidence="4" id="KW-0547">Nucleotide-binding</keyword>
<dbReference type="GO" id="GO:0016301">
    <property type="term" value="F:kinase activity"/>
    <property type="evidence" value="ECO:0007669"/>
    <property type="project" value="UniProtKB-KW"/>
</dbReference>
<evidence type="ECO:0000256" key="7">
    <source>
        <dbReference type="ARBA" id="ARBA00022909"/>
    </source>
</evidence>
<keyword evidence="5 9" id="KW-0418">Kinase</keyword>
<dbReference type="InterPro" id="IPR000550">
    <property type="entry name" value="Hppk"/>
</dbReference>
<feature type="domain" description="7,8-dihydro-6-hydroxymethylpterin-pyrophosphokinase" evidence="8">
    <location>
        <begin position="6"/>
        <end position="130"/>
    </location>
</feature>
<dbReference type="PANTHER" id="PTHR43071">
    <property type="entry name" value="2-AMINO-4-HYDROXY-6-HYDROXYMETHYLDIHYDROPTERIDINE PYROPHOSPHOKINASE"/>
    <property type="match status" value="1"/>
</dbReference>
<dbReference type="GO" id="GO:0046656">
    <property type="term" value="P:folic acid biosynthetic process"/>
    <property type="evidence" value="ECO:0007669"/>
    <property type="project" value="UniProtKB-KW"/>
</dbReference>
<keyword evidence="3 9" id="KW-0808">Transferase</keyword>
<dbReference type="InterPro" id="IPR035907">
    <property type="entry name" value="Hppk_sf"/>
</dbReference>
<evidence type="ECO:0000313" key="9">
    <source>
        <dbReference type="EMBL" id="TRY12489.1"/>
    </source>
</evidence>
<sequence>MSVRIFISLGSNIEPERYIKAALSELSYHFSNLLCSSVFESESVGFDGSNFLNMVVAADTDLSIPEVIAVFKKIEQAHGRIPGAKKFSARSLDLDLLLYDELVTQDPIELPRAEILTNAFVLWPLAEIAPELLHPVAAQSYQSLWDDYDKSQQKLWTIPFTCPQMA</sequence>
<dbReference type="EC" id="2.7.6.3" evidence="2"/>
<gene>
    <name evidence="9" type="primary">folK</name>
    <name evidence="9" type="ORF">FN961_20325</name>
</gene>